<dbReference type="AlphaFoldDB" id="A0A939BZ99"/>
<comment type="caution">
    <text evidence="2">The sequence shown here is derived from an EMBL/GenBank/DDBJ whole genome shotgun (WGS) entry which is preliminary data.</text>
</comment>
<reference evidence="2" key="1">
    <citation type="submission" date="2021-01" db="EMBL/GenBank/DDBJ databases">
        <title>Novel species in genus Nocardioides.</title>
        <authorList>
            <person name="Zhang G."/>
        </authorList>
    </citation>
    <scope>NUCLEOTIDE SEQUENCE</scope>
    <source>
        <strain evidence="2">Zg-536</strain>
    </source>
</reference>
<evidence type="ECO:0000313" key="3">
    <source>
        <dbReference type="Proteomes" id="UP000663791"/>
    </source>
</evidence>
<organism evidence="2 3">
    <name type="scientific">Nocardioides faecalis</name>
    <dbReference type="NCBI Taxonomy" id="2803858"/>
    <lineage>
        <taxon>Bacteria</taxon>
        <taxon>Bacillati</taxon>
        <taxon>Actinomycetota</taxon>
        <taxon>Actinomycetes</taxon>
        <taxon>Propionibacteriales</taxon>
        <taxon>Nocardioidaceae</taxon>
        <taxon>Nocardioides</taxon>
    </lineage>
</organism>
<name>A0A939BZ99_9ACTN</name>
<proteinExistence type="predicted"/>
<gene>
    <name evidence="2" type="ORF">JK386_13020</name>
</gene>
<feature type="transmembrane region" description="Helical" evidence="1">
    <location>
        <begin position="241"/>
        <end position="266"/>
    </location>
</feature>
<accession>A0A939BZ99</accession>
<evidence type="ECO:0000256" key="1">
    <source>
        <dbReference type="SAM" id="Phobius"/>
    </source>
</evidence>
<keyword evidence="3" id="KW-1185">Reference proteome</keyword>
<feature type="transmembrane region" description="Helical" evidence="1">
    <location>
        <begin position="212"/>
        <end position="229"/>
    </location>
</feature>
<dbReference type="EMBL" id="JAERTX010000011">
    <property type="protein sequence ID" value="MBM9460825.1"/>
    <property type="molecule type" value="Genomic_DNA"/>
</dbReference>
<dbReference type="Proteomes" id="UP000663791">
    <property type="component" value="Unassembled WGS sequence"/>
</dbReference>
<sequence>MGADVGVERALEGPWAALKGELRAFREEAGSPSYGVIAERICAARIARGQDAYAARIGRTTVYDVFMADHRRINLELVREIGAALGAPEDLVQEWIDASRRSPVRAEQAGGEASYGEGEEPAPAVEPVQAETPVARCDMPAGPSPRQVLLLLTVCLGLNHLGSWITDVMPVQLYLDMTGTAIAAIALGPWRGAALGYLTVIGTYALGHGTEALYFGLVQVAGALAWGYGVRWGAGRTVGRYLSLNIGVAALSTAIAAPLITFLFAGTTRHGTDALYEYIQATGSTLFTSVVTANLLTSVLDKILSGSVALVVLAVLPAVFRCRLPLAAALHDASQSGSSQPGDDPGGPR</sequence>
<feature type="transmembrane region" description="Helical" evidence="1">
    <location>
        <begin position="303"/>
        <end position="320"/>
    </location>
</feature>
<evidence type="ECO:0000313" key="2">
    <source>
        <dbReference type="EMBL" id="MBM9460825.1"/>
    </source>
</evidence>
<keyword evidence="1" id="KW-1133">Transmembrane helix</keyword>
<dbReference type="RefSeq" id="WP_205292143.1">
    <property type="nucleotide sequence ID" value="NZ_CP074406.1"/>
</dbReference>
<keyword evidence="1" id="KW-0472">Membrane</keyword>
<feature type="transmembrane region" description="Helical" evidence="1">
    <location>
        <begin position="177"/>
        <end position="200"/>
    </location>
</feature>
<keyword evidence="1" id="KW-0812">Transmembrane</keyword>
<protein>
    <submittedName>
        <fullName evidence="2">ECF transporter S component</fullName>
    </submittedName>
</protein>
<feature type="transmembrane region" description="Helical" evidence="1">
    <location>
        <begin position="278"/>
        <end position="297"/>
    </location>
</feature>